<gene>
    <name evidence="3" type="ORF">ET464_15195</name>
</gene>
<dbReference type="OrthoDB" id="9781005at2"/>
<proteinExistence type="predicted"/>
<reference evidence="3 4" key="1">
    <citation type="submission" date="2019-01" db="EMBL/GenBank/DDBJ databases">
        <title>Genome sequencing of strain FW100M-2.</title>
        <authorList>
            <person name="Heo J."/>
            <person name="Kim S.-J."/>
            <person name="Kim J.-S."/>
            <person name="Hong S.-B."/>
            <person name="Kwon S.-W."/>
        </authorList>
    </citation>
    <scope>NUCLEOTIDE SEQUENCE [LARGE SCALE GENOMIC DNA]</scope>
    <source>
        <strain evidence="3 4">FW100M-2</strain>
    </source>
</reference>
<dbReference type="KEGG" id="pprt:ET464_15195"/>
<dbReference type="PANTHER" id="PTHR47515:SF1">
    <property type="entry name" value="BLR2054 PROTEIN"/>
    <property type="match status" value="1"/>
</dbReference>
<evidence type="ECO:0000259" key="2">
    <source>
        <dbReference type="PROSITE" id="PS50994"/>
    </source>
</evidence>
<accession>A0A4P6EZ32</accession>
<dbReference type="Pfam" id="PF00665">
    <property type="entry name" value="rve"/>
    <property type="match status" value="1"/>
</dbReference>
<dbReference type="AlphaFoldDB" id="A0A4P6EZ32"/>
<evidence type="ECO:0000256" key="1">
    <source>
        <dbReference type="ARBA" id="ARBA00002286"/>
    </source>
</evidence>
<comment type="function">
    <text evidence="1">Involved in the transposition of the insertion sequence.</text>
</comment>
<dbReference type="Gene3D" id="3.30.420.10">
    <property type="entry name" value="Ribonuclease H-like superfamily/Ribonuclease H"/>
    <property type="match status" value="1"/>
</dbReference>
<dbReference type="EMBL" id="CP035492">
    <property type="protein sequence ID" value="QAY67533.1"/>
    <property type="molecule type" value="Genomic_DNA"/>
</dbReference>
<dbReference type="PANTHER" id="PTHR47515">
    <property type="entry name" value="LOW CALCIUM RESPONSE LOCUS PROTEIN T"/>
    <property type="match status" value="1"/>
</dbReference>
<dbReference type="InterPro" id="IPR036397">
    <property type="entry name" value="RNaseH_sf"/>
</dbReference>
<dbReference type="GO" id="GO:0015074">
    <property type="term" value="P:DNA integration"/>
    <property type="evidence" value="ECO:0007669"/>
    <property type="project" value="InterPro"/>
</dbReference>
<dbReference type="InterPro" id="IPR012337">
    <property type="entry name" value="RNaseH-like_sf"/>
</dbReference>
<dbReference type="InterPro" id="IPR025948">
    <property type="entry name" value="HTH-like_dom"/>
</dbReference>
<organism evidence="3 4">
    <name type="scientific">Paenibacillus protaetiae</name>
    <dbReference type="NCBI Taxonomy" id="2509456"/>
    <lineage>
        <taxon>Bacteria</taxon>
        <taxon>Bacillati</taxon>
        <taxon>Bacillota</taxon>
        <taxon>Bacilli</taxon>
        <taxon>Bacillales</taxon>
        <taxon>Paenibacillaceae</taxon>
        <taxon>Paenibacillus</taxon>
    </lineage>
</organism>
<dbReference type="PROSITE" id="PS50994">
    <property type="entry name" value="INTEGRASE"/>
    <property type="match status" value="1"/>
</dbReference>
<dbReference type="Pfam" id="PF13276">
    <property type="entry name" value="HTH_21"/>
    <property type="match status" value="1"/>
</dbReference>
<sequence>MEIADKWIEVGHVVSRILRIVGVSEQTYYNRKKQPGNQVSVKRRGGRPVPGFSMTKTGIPISDGQIQEWLCELLNGETDVYGYRKLTICLRREYELVINKKKVYRLLDEMEMLQPQRRKRLKHPRKLANNREIKASNELWEMDIKYGYIAGEQRFFYLLCVIDVLDREIIDFHMGLSCEGKHAAGLIQRTLWQRQLFKTKQRPVIRTDNGPQFISHVFEDVCVVHDVTHERIPPKTPNKNAHIESFHSLLESECLQRYEFNSYQEVCETVANYIRFYNERRMHGSLYDLAPQQFRQAVAMHQVQAKIVKV</sequence>
<evidence type="ECO:0000313" key="3">
    <source>
        <dbReference type="EMBL" id="QAY67533.1"/>
    </source>
</evidence>
<dbReference type="InterPro" id="IPR001584">
    <property type="entry name" value="Integrase_cat-core"/>
</dbReference>
<dbReference type="GO" id="GO:0003676">
    <property type="term" value="F:nucleic acid binding"/>
    <property type="evidence" value="ECO:0007669"/>
    <property type="project" value="InterPro"/>
</dbReference>
<keyword evidence="4" id="KW-1185">Reference proteome</keyword>
<dbReference type="SUPFAM" id="SSF53098">
    <property type="entry name" value="Ribonuclease H-like"/>
    <property type="match status" value="1"/>
</dbReference>
<feature type="domain" description="Integrase catalytic" evidence="2">
    <location>
        <begin position="120"/>
        <end position="299"/>
    </location>
</feature>
<protein>
    <submittedName>
        <fullName evidence="3">IS3 family transposase</fullName>
    </submittedName>
</protein>
<dbReference type="Proteomes" id="UP000293568">
    <property type="component" value="Chromosome"/>
</dbReference>
<dbReference type="NCBIfam" id="NF033516">
    <property type="entry name" value="transpos_IS3"/>
    <property type="match status" value="1"/>
</dbReference>
<dbReference type="InterPro" id="IPR048020">
    <property type="entry name" value="Transpos_IS3"/>
</dbReference>
<evidence type="ECO:0000313" key="4">
    <source>
        <dbReference type="Proteomes" id="UP000293568"/>
    </source>
</evidence>
<dbReference type="Pfam" id="PF13333">
    <property type="entry name" value="rve_2"/>
    <property type="match status" value="1"/>
</dbReference>
<name>A0A4P6EZ32_9BACL</name>